<proteinExistence type="predicted"/>
<dbReference type="EMBL" id="UINC01107414">
    <property type="protein sequence ID" value="SVC72769.1"/>
    <property type="molecule type" value="Genomic_DNA"/>
</dbReference>
<evidence type="ECO:0008006" key="2">
    <source>
        <dbReference type="Google" id="ProtNLM"/>
    </source>
</evidence>
<feature type="non-terminal residue" evidence="1">
    <location>
        <position position="1"/>
    </location>
</feature>
<protein>
    <recommendedName>
        <fullName evidence="2">Ig-like domain-containing protein</fullName>
    </recommendedName>
</protein>
<evidence type="ECO:0000313" key="1">
    <source>
        <dbReference type="EMBL" id="SVC72769.1"/>
    </source>
</evidence>
<feature type="non-terminal residue" evidence="1">
    <location>
        <position position="343"/>
    </location>
</feature>
<organism evidence="1">
    <name type="scientific">marine metagenome</name>
    <dbReference type="NCBI Taxonomy" id="408172"/>
    <lineage>
        <taxon>unclassified sequences</taxon>
        <taxon>metagenomes</taxon>
        <taxon>ecological metagenomes</taxon>
    </lineage>
</organism>
<sequence length="343" mass="35986">IFMCNAGSSVTLDASNSMNVSTYLWNTGATTPTITTSTPGNYYCIVTTNLGGCIGTSDTVIVAGITPQLTYSGLSLCAGPVSLNTGNYDIYQWSNSATTQSLTVTLPGDYYVFVTDSNGCTAYTDTVSIYSNAFQYSIVPSGSTTICPGYTVDLDAGSQFTGHSWNTGANTSIINASSIGQYYATMTGPNGCSGYTDTVDVTNMSVNLTTTGYSLCNPQAYPILNAGSGYYIYNWSNGDTISTITATFPGDYYVTVIDENGCSASSDTVTIYLNQFAFDINSIGTDSLCQPGGQVALDAGSGFFSYQWSTGANTQQITVNSTGNYTVNVTDQNGCQGISNPFA</sequence>
<accession>A0A382PH87</accession>
<name>A0A382PH87_9ZZZZ</name>
<reference evidence="1" key="1">
    <citation type="submission" date="2018-05" db="EMBL/GenBank/DDBJ databases">
        <authorList>
            <person name="Lanie J.A."/>
            <person name="Ng W.-L."/>
            <person name="Kazmierczak K.M."/>
            <person name="Andrzejewski T.M."/>
            <person name="Davidsen T.M."/>
            <person name="Wayne K.J."/>
            <person name="Tettelin H."/>
            <person name="Glass J.I."/>
            <person name="Rusch D."/>
            <person name="Podicherti R."/>
            <person name="Tsui H.-C.T."/>
            <person name="Winkler M.E."/>
        </authorList>
    </citation>
    <scope>NUCLEOTIDE SEQUENCE</scope>
</reference>
<gene>
    <name evidence="1" type="ORF">METZ01_LOCUS325623</name>
</gene>
<dbReference type="AlphaFoldDB" id="A0A382PH87"/>